<proteinExistence type="predicted"/>
<dbReference type="Proteomes" id="UP000264980">
    <property type="component" value="Chromosome"/>
</dbReference>
<dbReference type="RefSeq" id="WP_016191856.1">
    <property type="nucleotide sequence ID" value="NZ_CP013970.1"/>
</dbReference>
<keyword evidence="3" id="KW-1185">Reference proteome</keyword>
<dbReference type="Proteomes" id="UP000033924">
    <property type="component" value="Unassembled WGS sequence"/>
</dbReference>
<evidence type="ECO:0000313" key="2">
    <source>
        <dbReference type="EMBL" id="KKF38048.1"/>
    </source>
</evidence>
<evidence type="ECO:0000313" key="4">
    <source>
        <dbReference type="Proteomes" id="UP000264980"/>
    </source>
</evidence>
<sequence>MKNSLEDLNNHLFAQIERLSDEELGGEALSIELQRSKAISAVASQIIGNGKLALEAQKALGAGEVKTVHKWLEAK</sequence>
<evidence type="ECO:0000313" key="3">
    <source>
        <dbReference type="Proteomes" id="UP000033924"/>
    </source>
</evidence>
<evidence type="ECO:0000313" key="1">
    <source>
        <dbReference type="EMBL" id="AXF75171.1"/>
    </source>
</evidence>
<reference evidence="1 4" key="2">
    <citation type="submission" date="2016-01" db="EMBL/GenBank/DDBJ databases">
        <authorList>
            <person name="Oliw E.H."/>
        </authorList>
    </citation>
    <scope>NUCLEOTIDE SEQUENCE [LARGE SCALE GENOMIC DNA]</scope>
    <source>
        <strain evidence="1 4">MDcuke</strain>
    </source>
</reference>
<dbReference type="AlphaFoldDB" id="A0A0M2KLC9"/>
<protein>
    <submittedName>
        <fullName evidence="2">Phage-like protein</fullName>
    </submittedName>
</protein>
<accession>A0A0M2KLC9</accession>
<reference evidence="2 3" key="1">
    <citation type="submission" date="2015-01" db="EMBL/GenBank/DDBJ databases">
        <title>Erwinia tracheiphila.</title>
        <authorList>
            <person name="Shapiro L.R."/>
        </authorList>
    </citation>
    <scope>NUCLEOTIDE SEQUENCE [LARGE SCALE GENOMIC DNA]</scope>
    <source>
        <strain evidence="2 3">BuffGH</strain>
    </source>
</reference>
<dbReference type="EMBL" id="CP013970">
    <property type="protein sequence ID" value="AXF75171.1"/>
    <property type="molecule type" value="Genomic_DNA"/>
</dbReference>
<organism evidence="2 3">
    <name type="scientific">Erwinia tracheiphila</name>
    <dbReference type="NCBI Taxonomy" id="65700"/>
    <lineage>
        <taxon>Bacteria</taxon>
        <taxon>Pseudomonadati</taxon>
        <taxon>Pseudomonadota</taxon>
        <taxon>Gammaproteobacteria</taxon>
        <taxon>Enterobacterales</taxon>
        <taxon>Erwiniaceae</taxon>
        <taxon>Erwinia</taxon>
    </lineage>
</organism>
<name>A0A0M2KLC9_9GAMM</name>
<gene>
    <name evidence="1" type="ORF">AV903_02095</name>
    <name evidence="2" type="ORF">SY86_00475</name>
</gene>
<dbReference type="EMBL" id="JXNU01000001">
    <property type="protein sequence ID" value="KKF38048.1"/>
    <property type="molecule type" value="Genomic_DNA"/>
</dbReference>
<dbReference type="PATRIC" id="fig|65700.7.peg.120"/>
<dbReference type="STRING" id="65700.SY86_00475"/>